<organism evidence="1 2">
    <name type="scientific">Botryotinia fuckeliana (strain T4)</name>
    <name type="common">Noble rot fungus</name>
    <name type="synonym">Botrytis cinerea</name>
    <dbReference type="NCBI Taxonomy" id="999810"/>
    <lineage>
        <taxon>Eukaryota</taxon>
        <taxon>Fungi</taxon>
        <taxon>Dikarya</taxon>
        <taxon>Ascomycota</taxon>
        <taxon>Pezizomycotina</taxon>
        <taxon>Leotiomycetes</taxon>
        <taxon>Helotiales</taxon>
        <taxon>Sclerotiniaceae</taxon>
        <taxon>Botrytis</taxon>
    </lineage>
</organism>
<dbReference type="AlphaFoldDB" id="G2XXY8"/>
<name>G2XXY8_BOTF4</name>
<dbReference type="HOGENOM" id="CLU_2812024_0_0_1"/>
<evidence type="ECO:0000313" key="2">
    <source>
        <dbReference type="Proteomes" id="UP000008177"/>
    </source>
</evidence>
<dbReference type="EMBL" id="FQ790277">
    <property type="protein sequence ID" value="CCD45325.1"/>
    <property type="molecule type" value="Genomic_DNA"/>
</dbReference>
<gene>
    <name evidence="1" type="ORF">BofuT4_uP120310.1</name>
</gene>
<accession>G2XXY8</accession>
<proteinExistence type="predicted"/>
<evidence type="ECO:0000313" key="1">
    <source>
        <dbReference type="EMBL" id="CCD45325.1"/>
    </source>
</evidence>
<dbReference type="Proteomes" id="UP000008177">
    <property type="component" value="Unplaced contigs"/>
</dbReference>
<dbReference type="InParanoid" id="G2XXY8"/>
<reference evidence="2" key="1">
    <citation type="journal article" date="2011" name="PLoS Genet.">
        <title>Genomic analysis of the necrotrophic fungal pathogens Sclerotinia sclerotiorum and Botrytis cinerea.</title>
        <authorList>
            <person name="Amselem J."/>
            <person name="Cuomo C.A."/>
            <person name="van Kan J.A."/>
            <person name="Viaud M."/>
            <person name="Benito E.P."/>
            <person name="Couloux A."/>
            <person name="Coutinho P.M."/>
            <person name="de Vries R.P."/>
            <person name="Dyer P.S."/>
            <person name="Fillinger S."/>
            <person name="Fournier E."/>
            <person name="Gout L."/>
            <person name="Hahn M."/>
            <person name="Kohn L."/>
            <person name="Lapalu N."/>
            <person name="Plummer K.M."/>
            <person name="Pradier J.M."/>
            <person name="Quevillon E."/>
            <person name="Sharon A."/>
            <person name="Simon A."/>
            <person name="ten Have A."/>
            <person name="Tudzynski B."/>
            <person name="Tudzynski P."/>
            <person name="Wincker P."/>
            <person name="Andrew M."/>
            <person name="Anthouard V."/>
            <person name="Beever R.E."/>
            <person name="Beffa R."/>
            <person name="Benoit I."/>
            <person name="Bouzid O."/>
            <person name="Brault B."/>
            <person name="Chen Z."/>
            <person name="Choquer M."/>
            <person name="Collemare J."/>
            <person name="Cotton P."/>
            <person name="Danchin E.G."/>
            <person name="Da Silva C."/>
            <person name="Gautier A."/>
            <person name="Giraud C."/>
            <person name="Giraud T."/>
            <person name="Gonzalez C."/>
            <person name="Grossetete S."/>
            <person name="Guldener U."/>
            <person name="Henrissat B."/>
            <person name="Howlett B.J."/>
            <person name="Kodira C."/>
            <person name="Kretschmer M."/>
            <person name="Lappartient A."/>
            <person name="Leroch M."/>
            <person name="Levis C."/>
            <person name="Mauceli E."/>
            <person name="Neuveglise C."/>
            <person name="Oeser B."/>
            <person name="Pearson M."/>
            <person name="Poulain J."/>
            <person name="Poussereau N."/>
            <person name="Quesneville H."/>
            <person name="Rascle C."/>
            <person name="Schumacher J."/>
            <person name="Segurens B."/>
            <person name="Sexton A."/>
            <person name="Silva E."/>
            <person name="Sirven C."/>
            <person name="Soanes D.M."/>
            <person name="Talbot N.J."/>
            <person name="Templeton M."/>
            <person name="Yandava C."/>
            <person name="Yarden O."/>
            <person name="Zeng Q."/>
            <person name="Rollins J.A."/>
            <person name="Lebrun M.H."/>
            <person name="Dickman M."/>
        </authorList>
    </citation>
    <scope>NUCLEOTIDE SEQUENCE [LARGE SCALE GENOMIC DNA]</scope>
    <source>
        <strain evidence="2">T4</strain>
    </source>
</reference>
<sequence length="67" mass="7700">MTIVKIVGFRPRNHHWVHCNRHGQSLEGSIRKVSNCCRITYLDDLAVPQGLTRDAIFILETVKRDAL</sequence>
<protein>
    <submittedName>
        <fullName evidence="1">Uncharacterized protein</fullName>
    </submittedName>
</protein>